<evidence type="ECO:0000313" key="6">
    <source>
        <dbReference type="Proteomes" id="UP001201812"/>
    </source>
</evidence>
<dbReference type="GO" id="GO:0003725">
    <property type="term" value="F:double-stranded RNA binding"/>
    <property type="evidence" value="ECO:0007669"/>
    <property type="project" value="TreeGrafter"/>
</dbReference>
<dbReference type="AlphaFoldDB" id="A0AAD4MQ65"/>
<evidence type="ECO:0000259" key="4">
    <source>
        <dbReference type="PROSITE" id="PS50137"/>
    </source>
</evidence>
<keyword evidence="1 2" id="KW-0694">RNA-binding</keyword>
<evidence type="ECO:0000313" key="5">
    <source>
        <dbReference type="EMBL" id="KAI1698132.1"/>
    </source>
</evidence>
<proteinExistence type="predicted"/>
<dbReference type="GO" id="GO:0070920">
    <property type="term" value="P:regulation of regulatory ncRNA processing"/>
    <property type="evidence" value="ECO:0007669"/>
    <property type="project" value="TreeGrafter"/>
</dbReference>
<dbReference type="SUPFAM" id="SSF54768">
    <property type="entry name" value="dsRNA-binding domain-like"/>
    <property type="match status" value="2"/>
</dbReference>
<organism evidence="5 6">
    <name type="scientific">Ditylenchus destructor</name>
    <dbReference type="NCBI Taxonomy" id="166010"/>
    <lineage>
        <taxon>Eukaryota</taxon>
        <taxon>Metazoa</taxon>
        <taxon>Ecdysozoa</taxon>
        <taxon>Nematoda</taxon>
        <taxon>Chromadorea</taxon>
        <taxon>Rhabditida</taxon>
        <taxon>Tylenchina</taxon>
        <taxon>Tylenchomorpha</taxon>
        <taxon>Sphaerularioidea</taxon>
        <taxon>Anguinidae</taxon>
        <taxon>Anguininae</taxon>
        <taxon>Ditylenchus</taxon>
    </lineage>
</organism>
<dbReference type="EMBL" id="JAKKPZ010000233">
    <property type="protein sequence ID" value="KAI1698132.1"/>
    <property type="molecule type" value="Genomic_DNA"/>
</dbReference>
<dbReference type="SMART" id="SM00358">
    <property type="entry name" value="DSRM"/>
    <property type="match status" value="2"/>
</dbReference>
<accession>A0AAD4MQ65</accession>
<dbReference type="GO" id="GO:0005634">
    <property type="term" value="C:nucleus"/>
    <property type="evidence" value="ECO:0007669"/>
    <property type="project" value="TreeGrafter"/>
</dbReference>
<dbReference type="Pfam" id="PF00035">
    <property type="entry name" value="dsrm"/>
    <property type="match status" value="2"/>
</dbReference>
<feature type="domain" description="DRBM" evidence="4">
    <location>
        <begin position="173"/>
        <end position="248"/>
    </location>
</feature>
<comment type="caution">
    <text evidence="5">The sequence shown here is derived from an EMBL/GenBank/DDBJ whole genome shotgun (WGS) entry which is preliminary data.</text>
</comment>
<keyword evidence="6" id="KW-1185">Reference proteome</keyword>
<dbReference type="PANTHER" id="PTHR46205:SF3">
    <property type="entry name" value="LOQUACIOUS, ISOFORM B"/>
    <property type="match status" value="1"/>
</dbReference>
<dbReference type="InterPro" id="IPR014720">
    <property type="entry name" value="dsRBD_dom"/>
</dbReference>
<dbReference type="GO" id="GO:0070578">
    <property type="term" value="C:RISC-loading complex"/>
    <property type="evidence" value="ECO:0007669"/>
    <property type="project" value="TreeGrafter"/>
</dbReference>
<dbReference type="GO" id="GO:0035197">
    <property type="term" value="F:siRNA binding"/>
    <property type="evidence" value="ECO:0007669"/>
    <property type="project" value="TreeGrafter"/>
</dbReference>
<protein>
    <submittedName>
        <fullName evidence="5">Double-stranded RNA binding domain-containing protein family protein</fullName>
    </submittedName>
</protein>
<evidence type="ECO:0000256" key="3">
    <source>
        <dbReference type="SAM" id="MobiDB-lite"/>
    </source>
</evidence>
<evidence type="ECO:0000256" key="2">
    <source>
        <dbReference type="PROSITE-ProRule" id="PRU00266"/>
    </source>
</evidence>
<gene>
    <name evidence="5" type="ORF">DdX_18084</name>
</gene>
<dbReference type="PROSITE" id="PS50137">
    <property type="entry name" value="DS_RBD"/>
    <property type="match status" value="1"/>
</dbReference>
<feature type="region of interest" description="Disordered" evidence="3">
    <location>
        <begin position="254"/>
        <end position="294"/>
    </location>
</feature>
<dbReference type="Gene3D" id="3.30.160.20">
    <property type="match status" value="2"/>
</dbReference>
<feature type="compositionally biased region" description="Basic and acidic residues" evidence="3">
    <location>
        <begin position="195"/>
        <end position="207"/>
    </location>
</feature>
<feature type="region of interest" description="Disordered" evidence="3">
    <location>
        <begin position="195"/>
        <end position="236"/>
    </location>
</feature>
<dbReference type="CDD" id="cd00048">
    <property type="entry name" value="DSRM_SF"/>
    <property type="match status" value="2"/>
</dbReference>
<dbReference type="GO" id="GO:0005737">
    <property type="term" value="C:cytoplasm"/>
    <property type="evidence" value="ECO:0007669"/>
    <property type="project" value="TreeGrafter"/>
</dbReference>
<dbReference type="Proteomes" id="UP001201812">
    <property type="component" value="Unassembled WGS sequence"/>
</dbReference>
<feature type="compositionally biased region" description="Polar residues" evidence="3">
    <location>
        <begin position="209"/>
        <end position="226"/>
    </location>
</feature>
<dbReference type="GO" id="GO:0016442">
    <property type="term" value="C:RISC complex"/>
    <property type="evidence" value="ECO:0007669"/>
    <property type="project" value="TreeGrafter"/>
</dbReference>
<sequence>MSFRLESIFTHVDDLEEEKDTKVLKPICVKIDGFAHSATSDPEAPTMSKPISVKSLAGVLQEASMKVYGVQPNYSEPVCEPLGINGLFRTECRFKHWIGEGISKNKKSSKHLAAKSVLLQIVDSDDHKRFGIPGQDKESAKEYILGLMPELQNEEVRSVPTTVNDIPGPEAQDWISRCIHLCITRKVGYQPQYDFPKEEGPSNDRTFHCTASLNSPNLDQPLSVTATGPHKKNAKQMAAKELYPLIEQNFPALGNDKKDMVSTSSSTPQESPRKSAVSTPDDASPERQSSSSENNEILAAKQGAPVDLSDLKLALQQISSSESLYYHKSESILRTLVESENPLVQKVFDIKEIKFEIADINDPENIQVYLEISSPSKKAPKNVFFGEGPTVEYARGRAAWQALQFLYTFGGFANEVKEDIATYSKELKDDSA</sequence>
<feature type="compositionally biased region" description="Polar residues" evidence="3">
    <location>
        <begin position="261"/>
        <end position="270"/>
    </location>
</feature>
<dbReference type="PANTHER" id="PTHR46205">
    <property type="entry name" value="LOQUACIOUS, ISOFORM B"/>
    <property type="match status" value="1"/>
</dbReference>
<dbReference type="GO" id="GO:0030422">
    <property type="term" value="P:siRNA processing"/>
    <property type="evidence" value="ECO:0007669"/>
    <property type="project" value="TreeGrafter"/>
</dbReference>
<name>A0AAD4MQ65_9BILA</name>
<evidence type="ECO:0000256" key="1">
    <source>
        <dbReference type="ARBA" id="ARBA00022884"/>
    </source>
</evidence>
<dbReference type="InterPro" id="IPR051247">
    <property type="entry name" value="RLC_Component"/>
</dbReference>
<reference evidence="5" key="1">
    <citation type="submission" date="2022-01" db="EMBL/GenBank/DDBJ databases">
        <title>Genome Sequence Resource for Two Populations of Ditylenchus destructor, the Migratory Endoparasitic Phytonematode.</title>
        <authorList>
            <person name="Zhang H."/>
            <person name="Lin R."/>
            <person name="Xie B."/>
        </authorList>
    </citation>
    <scope>NUCLEOTIDE SEQUENCE</scope>
    <source>
        <strain evidence="5">BazhouSP</strain>
    </source>
</reference>